<proteinExistence type="inferred from homology"/>
<evidence type="ECO:0000256" key="8">
    <source>
        <dbReference type="ARBA" id="ARBA00022801"/>
    </source>
</evidence>
<keyword evidence="14" id="KW-0413">Isomerase</keyword>
<evidence type="ECO:0000256" key="12">
    <source>
        <dbReference type="ARBA" id="ARBA00023014"/>
    </source>
</evidence>
<keyword evidence="13" id="KW-0234">DNA repair</keyword>
<organism evidence="21 22">
    <name type="scientific">Chanos chanos</name>
    <name type="common">Milkfish</name>
    <name type="synonym">Mugil chanos</name>
    <dbReference type="NCBI Taxonomy" id="29144"/>
    <lineage>
        <taxon>Eukaryota</taxon>
        <taxon>Metazoa</taxon>
        <taxon>Chordata</taxon>
        <taxon>Craniata</taxon>
        <taxon>Vertebrata</taxon>
        <taxon>Euteleostomi</taxon>
        <taxon>Actinopterygii</taxon>
        <taxon>Neopterygii</taxon>
        <taxon>Teleostei</taxon>
        <taxon>Ostariophysi</taxon>
        <taxon>Gonorynchiformes</taxon>
        <taxon>Chanidae</taxon>
        <taxon>Chanos</taxon>
    </lineage>
</organism>
<dbReference type="SUPFAM" id="SSF52540">
    <property type="entry name" value="P-loop containing nucleoside triphosphate hydrolases"/>
    <property type="match status" value="2"/>
</dbReference>
<feature type="compositionally biased region" description="Basic and acidic residues" evidence="19">
    <location>
        <begin position="152"/>
        <end position="174"/>
    </location>
</feature>
<dbReference type="GO" id="GO:0005634">
    <property type="term" value="C:nucleus"/>
    <property type="evidence" value="ECO:0007669"/>
    <property type="project" value="UniProtKB-SubCell"/>
</dbReference>
<dbReference type="PROSITE" id="PS51193">
    <property type="entry name" value="HELICASE_ATP_BIND_2"/>
    <property type="match status" value="1"/>
</dbReference>
<dbReference type="FunFam" id="3.40.50.300:FF:000977">
    <property type="entry name" value="BRCA1 interacting protein C-terminal helicase 1"/>
    <property type="match status" value="1"/>
</dbReference>
<dbReference type="InterPro" id="IPR014013">
    <property type="entry name" value="Helic_SF1/SF2_ATP-bd_DinG/Rad3"/>
</dbReference>
<evidence type="ECO:0000256" key="10">
    <source>
        <dbReference type="ARBA" id="ARBA00022840"/>
    </source>
</evidence>
<keyword evidence="9" id="KW-0347">Helicase</keyword>
<evidence type="ECO:0000313" key="22">
    <source>
        <dbReference type="RefSeq" id="XP_030633994.1"/>
    </source>
</evidence>
<dbReference type="CDD" id="cd18788">
    <property type="entry name" value="SF2_C_XPD"/>
    <property type="match status" value="1"/>
</dbReference>
<feature type="compositionally biased region" description="Polar residues" evidence="19">
    <location>
        <begin position="100"/>
        <end position="111"/>
    </location>
</feature>
<dbReference type="GO" id="GO:0046872">
    <property type="term" value="F:metal ion binding"/>
    <property type="evidence" value="ECO:0007669"/>
    <property type="project" value="UniProtKB-KW"/>
</dbReference>
<evidence type="ECO:0000256" key="17">
    <source>
        <dbReference type="ARBA" id="ARBA00048954"/>
    </source>
</evidence>
<dbReference type="CTD" id="83990"/>
<feature type="region of interest" description="Disordered" evidence="19">
    <location>
        <begin position="1196"/>
        <end position="1239"/>
    </location>
</feature>
<dbReference type="InterPro" id="IPR027417">
    <property type="entry name" value="P-loop_NTPase"/>
</dbReference>
<dbReference type="NCBIfam" id="TIGR00604">
    <property type="entry name" value="rad3"/>
    <property type="match status" value="1"/>
</dbReference>
<dbReference type="PANTHER" id="PTHR11472:SF47">
    <property type="entry name" value="FANCONI ANEMIA GROUP J PROTEIN"/>
    <property type="match status" value="1"/>
</dbReference>
<sequence>MTSSSVEYTIGGVKIHFPCKAYPSQLAMMNSIVRGLNHGQHCLLESPTGSGKSLALLCSALAWQQAQYAKTVQGGGNPPDKGKKSDASTPCQCACHSRPNRIQTHPTSTAAKPSAVVDMTCPDPETTPVRAPHPSDRGENYQHVRPTLSSKLSEKMRGSHSTDRERDEDFQPERKRIRAAAADVQSRKRRCVERGVIFIDDEPEGQMSASVAQTGTTEQSSQAGADGSLPSPSCCSPVPCSLCPCASAKGVQREGEKAKEKEDSGKKTPKIFFGTRTHKQITQIAHELKRTLYSTVPMTILSSRDHTCVNPEVVAHGNRNEHCKELLEAKNGQSCRYYHNVHKMREQSTLQWVHGLHQAWDIEELVGLGKRLRSCAYYAARELMQDACIVFCPYNYLLDPLIRESMEIDLKGQIVVLDEAHNIEDCARESSSYTVNQAQLLNARDDIEGMVTHKIRPAQHQVLLGFCCSLVNWVQESCGALQEREFETSCKVWTGKEVLGIFHSLGITPETFPMLQKCLTAVLEKEERVGLVNGREDQVQVPTISANTQTVLKSLFMVLEFLFRQNCRFAEDYRVALQQSYTWTTQAELPDAQGFFARPHRRRQSARTKTTVYTLSFWCLNPAVAFSDLSESVRSIVLTSGTLSPMGSFSSELGIKFSIQLEASHVISRSQVWVGTIGTGPQGRKLCATFQHAETFAFQDEVGALLLKVCQTVSRGVLCFLPSYKMLDKLRERWINTGLWEKLEDGKTVITEPRGGGKGDFDELLQTYYEAIKHSGHRDGALLIAVCRGKVSEGLDFTDDNARAVVTIGIPFPNIKDLQVELKMKYNDQHTKARGLLSGSRWYEIQAYRALNQALGRCIRHRNDWGALILVDDRFRTNPNRYITGLSKWVRQLVKHHDTFGGAMQSLVAFSHAQQGAVAAHEEQLAETALLSPNVSAVVLAPLSESSCPSQLSDPRLLQPCLSSGGMVNVATPIVSSSTKVRPDAKKLVHNPIGTQNNETKDLTTTGSVHQLSTSSPVSSRFTAPLFKPKASGNHTTGEGDLVVNKKDTSSQSTSEPLPHCLEDMIENRPKEVSPEPLLQELDLSPVNIPASPVPRQECSAADTEEELEDQTIFYTPELFEGEEEDEDEMVELQTSPARSEPSTTPYARVTEELSEGLFSSEQGPRRETCALSKAQQGCILSPDRECVVVQGVEEQAQGSCNTVSEDRAGGKQQRSSRSHRLSRSKQKGPNAPTITSGKLTSYFLKQTQASGDRVNIRPGSGWRRARGKAAVVSADPKNTDTVEGLRAQRKLGSTSRQSQVFCLQYSKPNAKTAVVTMSTAKLRAVAKPGCSNILMTPSTVQFEVVTPEKERWGAYHQQPCMSGVHCGQCGCELIPFADDSSVWANKPMSPCPCSSVPPCHGVSLLLVQNCKALLALRNSMQPYIPTSNMGPSSYNALWNAAECSVTRLLQCKGCLSCCPPSKNVMAVEIQYPKNPERDQVGSTSANCSNRYSYLLKLSTVWHFLYFLMFPPPLREQYCFVTGGPGREAVPSYGNHVIGSLSQDPGFYKEERLKLLGQGMPSQGSSQTGFRDDSGKQHKERKEGSAGERHGQIYFNEFQMTPFAPILQADFLTDRYH</sequence>
<keyword evidence="12" id="KW-0411">Iron-sulfur</keyword>
<comment type="catalytic activity">
    <reaction evidence="17">
        <text>ATP + H2O = ADP + phosphate + H(+)</text>
        <dbReference type="Rhea" id="RHEA:13065"/>
        <dbReference type="ChEBI" id="CHEBI:15377"/>
        <dbReference type="ChEBI" id="CHEBI:15378"/>
        <dbReference type="ChEBI" id="CHEBI:30616"/>
        <dbReference type="ChEBI" id="CHEBI:43474"/>
        <dbReference type="ChEBI" id="CHEBI:456216"/>
        <dbReference type="EC" id="5.6.2.3"/>
    </reaction>
</comment>
<evidence type="ECO:0000313" key="21">
    <source>
        <dbReference type="Proteomes" id="UP000504632"/>
    </source>
</evidence>
<feature type="compositionally biased region" description="Basic residues" evidence="19">
    <location>
        <begin position="1215"/>
        <end position="1227"/>
    </location>
</feature>
<keyword evidence="15" id="KW-0539">Nucleus</keyword>
<comment type="similarity">
    <text evidence="3">Belongs to the DEAD box helicase family. DEAH subfamily.</text>
</comment>
<dbReference type="GO" id="GO:0005524">
    <property type="term" value="F:ATP binding"/>
    <property type="evidence" value="ECO:0007669"/>
    <property type="project" value="UniProtKB-KW"/>
</dbReference>
<dbReference type="SMART" id="SM00491">
    <property type="entry name" value="HELICc2"/>
    <property type="match status" value="1"/>
</dbReference>
<feature type="compositionally biased region" description="Polar residues" evidence="19">
    <location>
        <begin position="207"/>
        <end position="223"/>
    </location>
</feature>
<evidence type="ECO:0000256" key="16">
    <source>
        <dbReference type="ARBA" id="ARBA00044969"/>
    </source>
</evidence>
<accession>A0A6J2VQE8</accession>
<dbReference type="InterPro" id="IPR013020">
    <property type="entry name" value="Rad3/Chl1-like"/>
</dbReference>
<evidence type="ECO:0000256" key="15">
    <source>
        <dbReference type="ARBA" id="ARBA00023242"/>
    </source>
</evidence>
<comment type="cofactor">
    <cofactor evidence="1">
        <name>[4Fe-4S] cluster</name>
        <dbReference type="ChEBI" id="CHEBI:49883"/>
    </cofactor>
</comment>
<evidence type="ECO:0000256" key="13">
    <source>
        <dbReference type="ARBA" id="ARBA00023204"/>
    </source>
</evidence>
<keyword evidence="21" id="KW-1185">Reference proteome</keyword>
<reference evidence="22" key="1">
    <citation type="submission" date="2025-08" db="UniProtKB">
        <authorList>
            <consortium name="RefSeq"/>
        </authorList>
    </citation>
    <scope>IDENTIFICATION</scope>
</reference>
<feature type="region of interest" description="Disordered" evidence="19">
    <location>
        <begin position="203"/>
        <end position="230"/>
    </location>
</feature>
<evidence type="ECO:0000256" key="1">
    <source>
        <dbReference type="ARBA" id="ARBA00001966"/>
    </source>
</evidence>
<feature type="compositionally biased region" description="Polar residues" evidence="19">
    <location>
        <begin position="993"/>
        <end position="1022"/>
    </location>
</feature>
<dbReference type="OrthoDB" id="19182at2759"/>
<comment type="subcellular location">
    <subcellularLocation>
        <location evidence="2">Nucleus</location>
    </subcellularLocation>
</comment>
<keyword evidence="6" id="KW-0547">Nucleotide-binding</keyword>
<keyword evidence="7" id="KW-0227">DNA damage</keyword>
<dbReference type="InterPro" id="IPR045028">
    <property type="entry name" value="DinG/Rad3-like"/>
</dbReference>
<evidence type="ECO:0000256" key="6">
    <source>
        <dbReference type="ARBA" id="ARBA00022741"/>
    </source>
</evidence>
<evidence type="ECO:0000256" key="18">
    <source>
        <dbReference type="ARBA" id="ARBA00082714"/>
    </source>
</evidence>
<dbReference type="InParanoid" id="A0A6J2VQE8"/>
<keyword evidence="10" id="KW-0067">ATP-binding</keyword>
<feature type="region of interest" description="Disordered" evidence="19">
    <location>
        <begin position="71"/>
        <end position="181"/>
    </location>
</feature>
<dbReference type="GO" id="GO:0043139">
    <property type="term" value="F:5'-3' DNA helicase activity"/>
    <property type="evidence" value="ECO:0007669"/>
    <property type="project" value="UniProtKB-EC"/>
</dbReference>
<dbReference type="PANTHER" id="PTHR11472">
    <property type="entry name" value="DNA REPAIR DEAD HELICASE RAD3/XP-D SUBFAMILY MEMBER"/>
    <property type="match status" value="1"/>
</dbReference>
<dbReference type="GO" id="GO:0051539">
    <property type="term" value="F:4 iron, 4 sulfur cluster binding"/>
    <property type="evidence" value="ECO:0007669"/>
    <property type="project" value="UniProtKB-KW"/>
</dbReference>
<dbReference type="GO" id="GO:1990918">
    <property type="term" value="P:double-strand break repair involved in meiotic recombination"/>
    <property type="evidence" value="ECO:0007669"/>
    <property type="project" value="TreeGrafter"/>
</dbReference>
<dbReference type="Proteomes" id="UP000504632">
    <property type="component" value="Chromosome 6"/>
</dbReference>
<feature type="region of interest" description="Disordered" evidence="19">
    <location>
        <begin position="1558"/>
        <end position="1587"/>
    </location>
</feature>
<dbReference type="InterPro" id="IPR006554">
    <property type="entry name" value="Helicase-like_DEXD_c2"/>
</dbReference>
<keyword evidence="4" id="KW-0004">4Fe-4S</keyword>
<evidence type="ECO:0000256" key="4">
    <source>
        <dbReference type="ARBA" id="ARBA00022485"/>
    </source>
</evidence>
<evidence type="ECO:0000256" key="19">
    <source>
        <dbReference type="SAM" id="MobiDB-lite"/>
    </source>
</evidence>
<dbReference type="Pfam" id="PF13307">
    <property type="entry name" value="Helicase_C_2"/>
    <property type="match status" value="1"/>
</dbReference>
<feature type="compositionally biased region" description="Polar residues" evidence="19">
    <location>
        <begin position="1560"/>
        <end position="1569"/>
    </location>
</feature>
<dbReference type="GO" id="GO:0016818">
    <property type="term" value="F:hydrolase activity, acting on acid anhydrides, in phosphorus-containing anhydrides"/>
    <property type="evidence" value="ECO:0007669"/>
    <property type="project" value="InterPro"/>
</dbReference>
<evidence type="ECO:0000256" key="2">
    <source>
        <dbReference type="ARBA" id="ARBA00004123"/>
    </source>
</evidence>
<dbReference type="Gene3D" id="3.40.50.300">
    <property type="entry name" value="P-loop containing nucleotide triphosphate hydrolases"/>
    <property type="match status" value="3"/>
</dbReference>
<keyword evidence="8" id="KW-0378">Hydrolase</keyword>
<dbReference type="Pfam" id="PF06733">
    <property type="entry name" value="DEAD_2"/>
    <property type="match status" value="1"/>
</dbReference>
<dbReference type="EC" id="5.6.2.3" evidence="16"/>
<evidence type="ECO:0000256" key="14">
    <source>
        <dbReference type="ARBA" id="ARBA00023235"/>
    </source>
</evidence>
<keyword evidence="11" id="KW-0408">Iron</keyword>
<name>A0A6J2VQE8_CHACN</name>
<evidence type="ECO:0000256" key="7">
    <source>
        <dbReference type="ARBA" id="ARBA00022763"/>
    </source>
</evidence>
<evidence type="ECO:0000256" key="5">
    <source>
        <dbReference type="ARBA" id="ARBA00022723"/>
    </source>
</evidence>
<dbReference type="GO" id="GO:0006289">
    <property type="term" value="P:nucleotide-excision repair"/>
    <property type="evidence" value="ECO:0007669"/>
    <property type="project" value="TreeGrafter"/>
</dbReference>
<keyword evidence="5" id="KW-0479">Metal-binding</keyword>
<feature type="region of interest" description="Disordered" evidence="19">
    <location>
        <begin position="990"/>
        <end position="1058"/>
    </location>
</feature>
<dbReference type="GO" id="GO:0003677">
    <property type="term" value="F:DNA binding"/>
    <property type="evidence" value="ECO:0007669"/>
    <property type="project" value="InterPro"/>
</dbReference>
<dbReference type="GeneID" id="115815170"/>
<feature type="compositionally biased region" description="Basic and acidic residues" evidence="19">
    <location>
        <begin position="1570"/>
        <end position="1587"/>
    </location>
</feature>
<feature type="domain" description="Helicase ATP-binding" evidence="20">
    <location>
        <begin position="11"/>
        <end position="467"/>
    </location>
</feature>
<dbReference type="InterPro" id="IPR010614">
    <property type="entry name" value="RAD3-like_helicase_DEAD"/>
</dbReference>
<protein>
    <recommendedName>
        <fullName evidence="16">DNA 5'-3' helicase</fullName>
        <ecNumber evidence="16">5.6.2.3</ecNumber>
    </recommendedName>
    <alternativeName>
        <fullName evidence="18">DNA 5'-3' helicase FANCJ</fullName>
    </alternativeName>
</protein>
<feature type="compositionally biased region" description="Basic and acidic residues" evidence="19">
    <location>
        <begin position="133"/>
        <end position="142"/>
    </location>
</feature>
<dbReference type="RefSeq" id="XP_030633994.1">
    <property type="nucleotide sequence ID" value="XM_030778134.1"/>
</dbReference>
<dbReference type="FunFam" id="3.40.50.300:FF:000731">
    <property type="entry name" value="Fanconi anemia group J protein homolog"/>
    <property type="match status" value="1"/>
</dbReference>
<evidence type="ECO:0000259" key="20">
    <source>
        <dbReference type="PROSITE" id="PS51193"/>
    </source>
</evidence>
<dbReference type="InterPro" id="IPR006555">
    <property type="entry name" value="ATP-dep_Helicase_C"/>
</dbReference>
<gene>
    <name evidence="22" type="primary">brip1</name>
</gene>
<evidence type="ECO:0000256" key="3">
    <source>
        <dbReference type="ARBA" id="ARBA00008792"/>
    </source>
</evidence>
<evidence type="ECO:0000256" key="9">
    <source>
        <dbReference type="ARBA" id="ARBA00022806"/>
    </source>
</evidence>
<dbReference type="SMART" id="SM00488">
    <property type="entry name" value="DEXDc2"/>
    <property type="match status" value="1"/>
</dbReference>
<evidence type="ECO:0000256" key="11">
    <source>
        <dbReference type="ARBA" id="ARBA00023004"/>
    </source>
</evidence>